<evidence type="ECO:0000313" key="3">
    <source>
        <dbReference type="Proteomes" id="UP000199046"/>
    </source>
</evidence>
<dbReference type="GO" id="GO:0005829">
    <property type="term" value="C:cytosol"/>
    <property type="evidence" value="ECO:0007669"/>
    <property type="project" value="TreeGrafter"/>
</dbReference>
<dbReference type="GO" id="GO:0016491">
    <property type="term" value="F:oxidoreductase activity"/>
    <property type="evidence" value="ECO:0007669"/>
    <property type="project" value="InterPro"/>
</dbReference>
<accession>A0A1I1GH50</accession>
<dbReference type="AlphaFoldDB" id="A0A1I1GH50"/>
<reference evidence="3" key="1">
    <citation type="submission" date="2016-10" db="EMBL/GenBank/DDBJ databases">
        <authorList>
            <person name="Varghese N."/>
            <person name="Submissions S."/>
        </authorList>
    </citation>
    <scope>NUCLEOTIDE SEQUENCE [LARGE SCALE GENOMIC DNA]</scope>
    <source>
        <strain evidence="3">DSM 23439</strain>
    </source>
</reference>
<dbReference type="Pfam" id="PF00248">
    <property type="entry name" value="Aldo_ket_red"/>
    <property type="match status" value="1"/>
</dbReference>
<organism evidence="2 3">
    <name type="scientific">Kushneria avicenniae</name>
    <dbReference type="NCBI Taxonomy" id="402385"/>
    <lineage>
        <taxon>Bacteria</taxon>
        <taxon>Pseudomonadati</taxon>
        <taxon>Pseudomonadota</taxon>
        <taxon>Gammaproteobacteria</taxon>
        <taxon>Oceanospirillales</taxon>
        <taxon>Halomonadaceae</taxon>
        <taxon>Kushneria</taxon>
    </lineage>
</organism>
<dbReference type="RefSeq" id="WP_090130595.1">
    <property type="nucleotide sequence ID" value="NZ_FOLY01000001.1"/>
</dbReference>
<dbReference type="Proteomes" id="UP000199046">
    <property type="component" value="Unassembled WGS sequence"/>
</dbReference>
<dbReference type="EMBL" id="FOLY01000001">
    <property type="protein sequence ID" value="SFC11099.1"/>
    <property type="molecule type" value="Genomic_DNA"/>
</dbReference>
<gene>
    <name evidence="2" type="ORF">SAMN05421848_0587</name>
</gene>
<dbReference type="STRING" id="402385.SAMN05421848_0587"/>
<keyword evidence="3" id="KW-1185">Reference proteome</keyword>
<proteinExistence type="predicted"/>
<dbReference type="Gene3D" id="3.20.20.100">
    <property type="entry name" value="NADP-dependent oxidoreductase domain"/>
    <property type="match status" value="1"/>
</dbReference>
<dbReference type="InterPro" id="IPR023210">
    <property type="entry name" value="NADP_OxRdtase_dom"/>
</dbReference>
<dbReference type="OrthoDB" id="9804790at2"/>
<evidence type="ECO:0000313" key="2">
    <source>
        <dbReference type="EMBL" id="SFC11099.1"/>
    </source>
</evidence>
<dbReference type="CDD" id="cd19152">
    <property type="entry name" value="AKR_AKR15A"/>
    <property type="match status" value="1"/>
</dbReference>
<dbReference type="InterPro" id="IPR036812">
    <property type="entry name" value="NAD(P)_OxRdtase_dom_sf"/>
</dbReference>
<feature type="domain" description="NADP-dependent oxidoreductase" evidence="1">
    <location>
        <begin position="8"/>
        <end position="300"/>
    </location>
</feature>
<evidence type="ECO:0000259" key="1">
    <source>
        <dbReference type="Pfam" id="PF00248"/>
    </source>
</evidence>
<dbReference type="PANTHER" id="PTHR42686">
    <property type="entry name" value="GH17980P-RELATED"/>
    <property type="match status" value="1"/>
</dbReference>
<protein>
    <submittedName>
        <fullName evidence="2">D-threo-aldose 1-dehydrogenase</fullName>
    </submittedName>
</protein>
<name>A0A1I1GH50_9GAMM</name>
<dbReference type="PANTHER" id="PTHR42686:SF1">
    <property type="entry name" value="GH17980P-RELATED"/>
    <property type="match status" value="1"/>
</dbReference>
<sequence length="325" mass="35993">MRFELPGRMGLGTAPLGNMYEEVPDTRAIETLRTAWEAGIRYFDTAPQYGAGLSEMRLGEALADESRNTFVVSTKVGRMILDEQETKQGIFAHGRTNRVVYNYSESATLRSIEDSLERLNMDRIDIAWIHDCASDAHGDRWEEVHDQAMNGAARALTRLREEGVIRAWGLGVNRVEACTRALERADPDGFLLAGRYSLLDHEGALETLLPECDRRGARLVIGGAYNSGILAGGDHYDYRQASEEMRERTRKLRDICERFGIDVRAVALQFSAAPRAVASVIPGTTRPERIAENQALMATAIPGALWQALWDEGLVSMDAPIPAAV</sequence>
<dbReference type="InterPro" id="IPR020471">
    <property type="entry name" value="AKR"/>
</dbReference>
<dbReference type="SUPFAM" id="SSF51430">
    <property type="entry name" value="NAD(P)-linked oxidoreductase"/>
    <property type="match status" value="1"/>
</dbReference>